<keyword evidence="5 6" id="KW-0472">Membrane</keyword>
<proteinExistence type="inferred from homology"/>
<evidence type="ECO:0000313" key="7">
    <source>
        <dbReference type="EMBL" id="NDJ96520.1"/>
    </source>
</evidence>
<dbReference type="GO" id="GO:0071578">
    <property type="term" value="P:zinc ion import across plasma membrane"/>
    <property type="evidence" value="ECO:0007669"/>
    <property type="project" value="TreeGrafter"/>
</dbReference>
<dbReference type="AlphaFoldDB" id="A0A6B2FZ26"/>
<feature type="transmembrane region" description="Helical" evidence="6">
    <location>
        <begin position="75"/>
        <end position="95"/>
    </location>
</feature>
<dbReference type="GO" id="GO:0140410">
    <property type="term" value="F:monoatomic cation:bicarbonate symporter activity"/>
    <property type="evidence" value="ECO:0007669"/>
    <property type="project" value="TreeGrafter"/>
</dbReference>
<accession>A0A6B2FZ26</accession>
<evidence type="ECO:0000256" key="6">
    <source>
        <dbReference type="SAM" id="Phobius"/>
    </source>
</evidence>
<protein>
    <submittedName>
        <fullName evidence="7">Zinc transporter ZIP10 (Trinotate prediction)</fullName>
    </submittedName>
</protein>
<name>A0A6B2FZ26_MYXSQ</name>
<organism evidence="7">
    <name type="scientific">Myxobolus squamalis</name>
    <name type="common">Myxosporean</name>
    <dbReference type="NCBI Taxonomy" id="59785"/>
    <lineage>
        <taxon>Eukaryota</taxon>
        <taxon>Metazoa</taxon>
        <taxon>Cnidaria</taxon>
        <taxon>Myxozoa</taxon>
        <taxon>Myxosporea</taxon>
        <taxon>Bivalvulida</taxon>
        <taxon>Platysporina</taxon>
        <taxon>Myxobolidae</taxon>
        <taxon>Myxobolus</taxon>
    </lineage>
</organism>
<evidence type="ECO:0000256" key="4">
    <source>
        <dbReference type="ARBA" id="ARBA00022989"/>
    </source>
</evidence>
<sequence>MTLQQALFWNLTAASPNMIGAVIGLFAGNNLHFVSFVEAFCSGMFLYISLVVMLPEIIEKTVEVSQGNTKLYVSNLISSLFGILLGIIIMVTMSYTEQYIIL</sequence>
<feature type="transmembrane region" description="Helical" evidence="6">
    <location>
        <begin position="7"/>
        <end position="27"/>
    </location>
</feature>
<dbReference type="Pfam" id="PF02535">
    <property type="entry name" value="Zip"/>
    <property type="match status" value="1"/>
</dbReference>
<evidence type="ECO:0000256" key="3">
    <source>
        <dbReference type="ARBA" id="ARBA00022692"/>
    </source>
</evidence>
<dbReference type="GO" id="GO:0005385">
    <property type="term" value="F:zinc ion transmembrane transporter activity"/>
    <property type="evidence" value="ECO:0007669"/>
    <property type="project" value="TreeGrafter"/>
</dbReference>
<comment type="subcellular location">
    <subcellularLocation>
        <location evidence="1">Membrane</location>
        <topology evidence="1">Multi-pass membrane protein</topology>
    </subcellularLocation>
</comment>
<reference evidence="7" key="1">
    <citation type="submission" date="2018-11" db="EMBL/GenBank/DDBJ databases">
        <title>Myxobolus squamalis genome and transcriptome.</title>
        <authorList>
            <person name="Yahalomi D."/>
            <person name="Atkinson S.D."/>
            <person name="Neuhof M."/>
            <person name="Chang E.S."/>
            <person name="Philippe H."/>
            <person name="Cartwright P."/>
            <person name="Bartholomew J.L."/>
            <person name="Huchon D."/>
        </authorList>
    </citation>
    <scope>NUCLEOTIDE SEQUENCE</scope>
    <source>
        <strain evidence="7">71B08</strain>
        <tissue evidence="7">Whole</tissue>
    </source>
</reference>
<dbReference type="GO" id="GO:0030003">
    <property type="term" value="P:intracellular monoatomic cation homeostasis"/>
    <property type="evidence" value="ECO:0007669"/>
    <property type="project" value="TreeGrafter"/>
</dbReference>
<evidence type="ECO:0000256" key="2">
    <source>
        <dbReference type="ARBA" id="ARBA00006939"/>
    </source>
</evidence>
<dbReference type="InterPro" id="IPR050799">
    <property type="entry name" value="ZIP_Transporter"/>
</dbReference>
<dbReference type="EMBL" id="GHBR01001184">
    <property type="protein sequence ID" value="NDJ96520.1"/>
    <property type="molecule type" value="Transcribed_RNA"/>
</dbReference>
<dbReference type="InterPro" id="IPR003689">
    <property type="entry name" value="ZIP"/>
</dbReference>
<comment type="similarity">
    <text evidence="2">Belongs to the ZIP transporter (TC 2.A.5) family.</text>
</comment>
<keyword evidence="4 6" id="KW-1133">Transmembrane helix</keyword>
<dbReference type="PANTHER" id="PTHR12191:SF37">
    <property type="entry name" value="ZINC TRANSPORTER FOI"/>
    <property type="match status" value="1"/>
</dbReference>
<keyword evidence="3 6" id="KW-0812">Transmembrane</keyword>
<evidence type="ECO:0000256" key="1">
    <source>
        <dbReference type="ARBA" id="ARBA00004141"/>
    </source>
</evidence>
<dbReference type="GO" id="GO:0005886">
    <property type="term" value="C:plasma membrane"/>
    <property type="evidence" value="ECO:0007669"/>
    <property type="project" value="TreeGrafter"/>
</dbReference>
<dbReference type="PANTHER" id="PTHR12191">
    <property type="entry name" value="SOLUTE CARRIER FAMILY 39"/>
    <property type="match status" value="1"/>
</dbReference>
<feature type="transmembrane region" description="Helical" evidence="6">
    <location>
        <begin position="33"/>
        <end position="54"/>
    </location>
</feature>
<evidence type="ECO:0000256" key="5">
    <source>
        <dbReference type="ARBA" id="ARBA00023136"/>
    </source>
</evidence>